<evidence type="ECO:0000313" key="3">
    <source>
        <dbReference type="Proteomes" id="UP001153712"/>
    </source>
</evidence>
<comment type="similarity">
    <text evidence="1">Belongs to the C19orf12 family.</text>
</comment>
<dbReference type="AlphaFoldDB" id="A0A9N9TTA2"/>
<dbReference type="InterPro" id="IPR033369">
    <property type="entry name" value="C19orf12"/>
</dbReference>
<evidence type="ECO:0000256" key="1">
    <source>
        <dbReference type="ARBA" id="ARBA00029457"/>
    </source>
</evidence>
<dbReference type="Pfam" id="PF20721">
    <property type="entry name" value="C19orf12"/>
    <property type="match status" value="1"/>
</dbReference>
<dbReference type="OrthoDB" id="5976774at2759"/>
<dbReference type="Proteomes" id="UP001153712">
    <property type="component" value="Chromosome 7"/>
</dbReference>
<dbReference type="PANTHER" id="PTHR31493:SF1">
    <property type="entry name" value="PROTEIN C19ORF12"/>
    <property type="match status" value="1"/>
</dbReference>
<accession>A0A9N9TTA2</accession>
<protein>
    <submittedName>
        <fullName evidence="2">Uncharacterized protein</fullName>
    </submittedName>
</protein>
<proteinExistence type="inferred from homology"/>
<reference evidence="2" key="1">
    <citation type="submission" date="2022-01" db="EMBL/GenBank/DDBJ databases">
        <authorList>
            <person name="King R."/>
        </authorList>
    </citation>
    <scope>NUCLEOTIDE SEQUENCE</scope>
</reference>
<evidence type="ECO:0000313" key="2">
    <source>
        <dbReference type="EMBL" id="CAG9864244.1"/>
    </source>
</evidence>
<organism evidence="2 3">
    <name type="scientific">Phyllotreta striolata</name>
    <name type="common">Striped flea beetle</name>
    <name type="synonym">Crioceris striolata</name>
    <dbReference type="NCBI Taxonomy" id="444603"/>
    <lineage>
        <taxon>Eukaryota</taxon>
        <taxon>Metazoa</taxon>
        <taxon>Ecdysozoa</taxon>
        <taxon>Arthropoda</taxon>
        <taxon>Hexapoda</taxon>
        <taxon>Insecta</taxon>
        <taxon>Pterygota</taxon>
        <taxon>Neoptera</taxon>
        <taxon>Endopterygota</taxon>
        <taxon>Coleoptera</taxon>
        <taxon>Polyphaga</taxon>
        <taxon>Cucujiformia</taxon>
        <taxon>Chrysomeloidea</taxon>
        <taxon>Chrysomelidae</taxon>
        <taxon>Galerucinae</taxon>
        <taxon>Alticini</taxon>
        <taxon>Phyllotreta</taxon>
    </lineage>
</organism>
<gene>
    <name evidence="2" type="ORF">PHYEVI_LOCUS10501</name>
</gene>
<dbReference type="EMBL" id="OU900100">
    <property type="protein sequence ID" value="CAG9864244.1"/>
    <property type="molecule type" value="Genomic_DNA"/>
</dbReference>
<dbReference type="PANTHER" id="PTHR31493">
    <property type="entry name" value="NAZO FAMILY MEMBER"/>
    <property type="match status" value="1"/>
</dbReference>
<keyword evidence="3" id="KW-1185">Reference proteome</keyword>
<name>A0A9N9TTA2_PHYSR</name>
<sequence>MLNNNAIMEMCETLAAQENLRVTVSESLKCGFIGGCGALAGGLLSGPIGVAIGGSVASIASAWLSRNNFKSLVDVLREDLSHAQKEKLTDCLSRALANIKPEDYLQLATLVLTSASLKEVVIKELGCFLLKELNLKMIQ</sequence>